<gene>
    <name evidence="17" type="ORF">V865_004227</name>
</gene>
<dbReference type="InterPro" id="IPR013130">
    <property type="entry name" value="Fe3_Rdtase_TM_dom"/>
</dbReference>
<feature type="transmembrane region" description="Helical" evidence="15">
    <location>
        <begin position="335"/>
        <end position="353"/>
    </location>
</feature>
<dbReference type="InterPro" id="IPR017927">
    <property type="entry name" value="FAD-bd_FR_type"/>
</dbReference>
<protein>
    <recommendedName>
        <fullName evidence="3">ferric-chelate reductase (NADPH)</fullName>
        <ecNumber evidence="3">1.16.1.9</ecNumber>
    </recommendedName>
</protein>
<dbReference type="SFLD" id="SFLDG01168">
    <property type="entry name" value="Ferric_reductase_subgroup_(FRE"/>
    <property type="match status" value="1"/>
</dbReference>
<dbReference type="InterPro" id="IPR039261">
    <property type="entry name" value="FNR_nucleotide-bd"/>
</dbReference>
<keyword evidence="18" id="KW-1185">Reference proteome</keyword>
<organism evidence="17 18">
    <name type="scientific">Kwoniella europaea PYCC6329</name>
    <dbReference type="NCBI Taxonomy" id="1423913"/>
    <lineage>
        <taxon>Eukaryota</taxon>
        <taxon>Fungi</taxon>
        <taxon>Dikarya</taxon>
        <taxon>Basidiomycota</taxon>
        <taxon>Agaricomycotina</taxon>
        <taxon>Tremellomycetes</taxon>
        <taxon>Tremellales</taxon>
        <taxon>Cryptococcaceae</taxon>
        <taxon>Kwoniella</taxon>
    </lineage>
</organism>
<dbReference type="InterPro" id="IPR013112">
    <property type="entry name" value="FAD-bd_8"/>
</dbReference>
<evidence type="ECO:0000256" key="14">
    <source>
        <dbReference type="SAM" id="MobiDB-lite"/>
    </source>
</evidence>
<dbReference type="EMBL" id="CP144089">
    <property type="protein sequence ID" value="WWD06142.1"/>
    <property type="molecule type" value="Genomic_DNA"/>
</dbReference>
<dbReference type="SFLD" id="SFLDS00052">
    <property type="entry name" value="Ferric_Reductase_Domain"/>
    <property type="match status" value="1"/>
</dbReference>
<evidence type="ECO:0000256" key="3">
    <source>
        <dbReference type="ARBA" id="ARBA00012668"/>
    </source>
</evidence>
<dbReference type="GO" id="GO:0052851">
    <property type="term" value="F:ferric-chelate reductase (NADPH) activity"/>
    <property type="evidence" value="ECO:0007669"/>
    <property type="project" value="UniProtKB-EC"/>
</dbReference>
<evidence type="ECO:0000256" key="2">
    <source>
        <dbReference type="ARBA" id="ARBA00006278"/>
    </source>
</evidence>
<dbReference type="PROSITE" id="PS51384">
    <property type="entry name" value="FAD_FR"/>
    <property type="match status" value="1"/>
</dbReference>
<sequence length="710" mass="77741">MSYSKFDLTLLKRTAWGGVDADHPFEILSNPDQVPPLFIAILTLILFGFFLLSNLPKVIYRLSSNSRGGELFNGIKLSRKPPPPSPNVLGGGIALAQTPITARSRASTFVSTSLPPPLPSLPQGGEGGVVGAGSPTYPSPTYQTPDTATPLRSFNNGSYPSPSSEKLIRRTNPPKSFPPLSSFIPLGHYLDAYIPLIGYTLGQTFVCLLWAGLTALGLFYNCDVVIETVRSGFVATNQLPIVFLLAGKVNWIGYLVGKGYEKLNFLHRFVGKCIFIAATFHAGGYLVKWMKKGGIAYVSEASQKPFIMAGIVAWAAFAFIGVTSIPIIRRRMYALFWISHWIGFVTAVIALSFHKPYTGLFATICLLLYTKDLILRLILKTRIVPARIIALPAPSSDVSSGSTQIVLPLRSGWRAGQHVFIRIPALREVGGMAWLENHPFTIGSGEGGELVLIVKKAGDWTRSLYDFALRGGIAQPAYQRKQEQKEKDQDGMNEIDFSQEDKRDLALDMGMVERVEQVLGRGCKVLVEGPYGGPCSTVFASYSGIMLIAGGSGITYSLGMFEDVIRKAEEGHLRASTVHFVWVVKTYEDALPLLSHLEDLNSRSGDTTFKPLITIYISRSYRRETFLQGSIRFVTERPDLPTIVREGVSKTRMDSLSYANSPGASNCGLIVGVCGPRRLIDGANLAVRSVSWKEKKDIGGITVHNETFGW</sequence>
<evidence type="ECO:0000313" key="17">
    <source>
        <dbReference type="EMBL" id="WWD06142.1"/>
    </source>
</evidence>
<evidence type="ECO:0000256" key="8">
    <source>
        <dbReference type="ARBA" id="ARBA00022989"/>
    </source>
</evidence>
<dbReference type="InterPro" id="IPR013121">
    <property type="entry name" value="Fe_red_NAD-bd_6"/>
</dbReference>
<dbReference type="EC" id="1.16.1.9" evidence="3"/>
<dbReference type="Proteomes" id="UP001358614">
    <property type="component" value="Chromosome 1"/>
</dbReference>
<dbReference type="CDD" id="cd06186">
    <property type="entry name" value="NOX_Duox_like_FAD_NADP"/>
    <property type="match status" value="1"/>
</dbReference>
<keyword evidence="5" id="KW-1003">Cell membrane</keyword>
<feature type="compositionally biased region" description="Polar residues" evidence="14">
    <location>
        <begin position="150"/>
        <end position="164"/>
    </location>
</feature>
<comment type="similarity">
    <text evidence="2">Belongs to the ferric reductase (FRE) family.</text>
</comment>
<dbReference type="SUPFAM" id="SSF63380">
    <property type="entry name" value="Riboflavin synthase domain-like"/>
    <property type="match status" value="1"/>
</dbReference>
<evidence type="ECO:0000313" key="18">
    <source>
        <dbReference type="Proteomes" id="UP001358614"/>
    </source>
</evidence>
<keyword evidence="12" id="KW-0325">Glycoprotein</keyword>
<evidence type="ECO:0000256" key="11">
    <source>
        <dbReference type="ARBA" id="ARBA00023136"/>
    </source>
</evidence>
<dbReference type="GO" id="GO:0006826">
    <property type="term" value="P:iron ion transport"/>
    <property type="evidence" value="ECO:0007669"/>
    <property type="project" value="TreeGrafter"/>
</dbReference>
<keyword evidence="11 15" id="KW-0472">Membrane</keyword>
<evidence type="ECO:0000256" key="5">
    <source>
        <dbReference type="ARBA" id="ARBA00022475"/>
    </source>
</evidence>
<evidence type="ECO:0000256" key="7">
    <source>
        <dbReference type="ARBA" id="ARBA00022982"/>
    </source>
</evidence>
<evidence type="ECO:0000256" key="12">
    <source>
        <dbReference type="ARBA" id="ARBA00023180"/>
    </source>
</evidence>
<keyword evidence="8 15" id="KW-1133">Transmembrane helix</keyword>
<evidence type="ECO:0000256" key="1">
    <source>
        <dbReference type="ARBA" id="ARBA00004651"/>
    </source>
</evidence>
<dbReference type="GeneID" id="91103029"/>
<feature type="transmembrane region" description="Helical" evidence="15">
    <location>
        <begin position="34"/>
        <end position="52"/>
    </location>
</feature>
<dbReference type="KEGG" id="ker:91103029"/>
<dbReference type="InterPro" id="IPR051410">
    <property type="entry name" value="Ferric/Cupric_Reductase"/>
</dbReference>
<keyword evidence="4" id="KW-0813">Transport</keyword>
<feature type="transmembrane region" description="Helical" evidence="15">
    <location>
        <begin position="307"/>
        <end position="328"/>
    </location>
</feature>
<dbReference type="Pfam" id="PF08030">
    <property type="entry name" value="NAD_binding_6"/>
    <property type="match status" value="1"/>
</dbReference>
<name>A0AAX4KK50_9TREE</name>
<evidence type="ECO:0000259" key="16">
    <source>
        <dbReference type="PROSITE" id="PS51384"/>
    </source>
</evidence>
<dbReference type="AlphaFoldDB" id="A0AAX4KK50"/>
<evidence type="ECO:0000256" key="6">
    <source>
        <dbReference type="ARBA" id="ARBA00022692"/>
    </source>
</evidence>
<evidence type="ECO:0000256" key="13">
    <source>
        <dbReference type="ARBA" id="ARBA00048483"/>
    </source>
</evidence>
<dbReference type="Pfam" id="PF08022">
    <property type="entry name" value="FAD_binding_8"/>
    <property type="match status" value="1"/>
</dbReference>
<evidence type="ECO:0000256" key="15">
    <source>
        <dbReference type="SAM" id="Phobius"/>
    </source>
</evidence>
<comment type="catalytic activity">
    <reaction evidence="13">
        <text>2 a Fe(II)-siderophore + NADP(+) + H(+) = 2 a Fe(III)-siderophore + NADPH</text>
        <dbReference type="Rhea" id="RHEA:28795"/>
        <dbReference type="Rhea" id="RHEA-COMP:11342"/>
        <dbReference type="Rhea" id="RHEA-COMP:11344"/>
        <dbReference type="ChEBI" id="CHEBI:15378"/>
        <dbReference type="ChEBI" id="CHEBI:29033"/>
        <dbReference type="ChEBI" id="CHEBI:29034"/>
        <dbReference type="ChEBI" id="CHEBI:57783"/>
        <dbReference type="ChEBI" id="CHEBI:58349"/>
        <dbReference type="EC" id="1.16.1.9"/>
    </reaction>
</comment>
<feature type="region of interest" description="Disordered" evidence="14">
    <location>
        <begin position="146"/>
        <end position="170"/>
    </location>
</feature>
<keyword evidence="10" id="KW-0406">Ion transport</keyword>
<feature type="transmembrane region" description="Helical" evidence="15">
    <location>
        <begin position="359"/>
        <end position="379"/>
    </location>
</feature>
<evidence type="ECO:0000256" key="4">
    <source>
        <dbReference type="ARBA" id="ARBA00022448"/>
    </source>
</evidence>
<feature type="transmembrane region" description="Helical" evidence="15">
    <location>
        <begin position="269"/>
        <end position="287"/>
    </location>
</feature>
<reference evidence="17 18" key="1">
    <citation type="submission" date="2024-01" db="EMBL/GenBank/DDBJ databases">
        <title>Comparative genomics of Cryptococcus and Kwoniella reveals pathogenesis evolution and contrasting modes of karyotype evolution via chromosome fusion or intercentromeric recombination.</title>
        <authorList>
            <person name="Coelho M.A."/>
            <person name="David-Palma M."/>
            <person name="Shea T."/>
            <person name="Bowers K."/>
            <person name="McGinley-Smith S."/>
            <person name="Mohammad A.W."/>
            <person name="Gnirke A."/>
            <person name="Yurkov A.M."/>
            <person name="Nowrousian M."/>
            <person name="Sun S."/>
            <person name="Cuomo C.A."/>
            <person name="Heitman J."/>
        </authorList>
    </citation>
    <scope>NUCLEOTIDE SEQUENCE [LARGE SCALE GENOMIC DNA]</scope>
    <source>
        <strain evidence="17 18">PYCC6329</strain>
    </source>
</reference>
<dbReference type="SUPFAM" id="SSF52343">
    <property type="entry name" value="Ferredoxin reductase-like, C-terminal NADP-linked domain"/>
    <property type="match status" value="1"/>
</dbReference>
<dbReference type="InterPro" id="IPR017938">
    <property type="entry name" value="Riboflavin_synthase-like_b-brl"/>
</dbReference>
<dbReference type="PANTHER" id="PTHR32361">
    <property type="entry name" value="FERRIC/CUPRIC REDUCTASE TRANSMEMBRANE COMPONENT"/>
    <property type="match status" value="1"/>
</dbReference>
<dbReference type="Gene3D" id="3.40.50.80">
    <property type="entry name" value="Nucleotide-binding domain of ferredoxin-NADP reductase (FNR) module"/>
    <property type="match status" value="1"/>
</dbReference>
<dbReference type="PANTHER" id="PTHR32361:SF9">
    <property type="entry name" value="FERRIC REDUCTASE TRANSMEMBRANE COMPONENT 3-RELATED"/>
    <property type="match status" value="1"/>
</dbReference>
<evidence type="ECO:0000256" key="10">
    <source>
        <dbReference type="ARBA" id="ARBA00023065"/>
    </source>
</evidence>
<keyword evidence="7" id="KW-0249">Electron transport</keyword>
<feature type="domain" description="FAD-binding FR-type" evidence="16">
    <location>
        <begin position="354"/>
        <end position="537"/>
    </location>
</feature>
<comment type="subcellular location">
    <subcellularLocation>
        <location evidence="1">Cell membrane</location>
        <topology evidence="1">Multi-pass membrane protein</topology>
    </subcellularLocation>
</comment>
<accession>A0AAX4KK50</accession>
<dbReference type="GO" id="GO:0006879">
    <property type="term" value="P:intracellular iron ion homeostasis"/>
    <property type="evidence" value="ECO:0007669"/>
    <property type="project" value="TreeGrafter"/>
</dbReference>
<dbReference type="Pfam" id="PF01794">
    <property type="entry name" value="Ferric_reduct"/>
    <property type="match status" value="1"/>
</dbReference>
<keyword evidence="6 15" id="KW-0812">Transmembrane</keyword>
<dbReference type="GO" id="GO:0005886">
    <property type="term" value="C:plasma membrane"/>
    <property type="evidence" value="ECO:0007669"/>
    <property type="project" value="UniProtKB-SubCell"/>
</dbReference>
<feature type="transmembrane region" description="Helical" evidence="15">
    <location>
        <begin position="196"/>
        <end position="219"/>
    </location>
</feature>
<dbReference type="GO" id="GO:0015677">
    <property type="term" value="P:copper ion import"/>
    <property type="evidence" value="ECO:0007669"/>
    <property type="project" value="TreeGrafter"/>
</dbReference>
<proteinExistence type="inferred from homology"/>
<feature type="transmembrane region" description="Helical" evidence="15">
    <location>
        <begin position="239"/>
        <end position="257"/>
    </location>
</feature>
<keyword evidence="9" id="KW-0560">Oxidoreductase</keyword>
<evidence type="ECO:0000256" key="9">
    <source>
        <dbReference type="ARBA" id="ARBA00023002"/>
    </source>
</evidence>
<dbReference type="RefSeq" id="XP_066084109.1">
    <property type="nucleotide sequence ID" value="XM_066228012.1"/>
</dbReference>